<dbReference type="FunFam" id="3.30.70.870:FF:000002">
    <property type="entry name" value="Translation elongation factor 2"/>
    <property type="match status" value="1"/>
</dbReference>
<evidence type="ECO:0000256" key="12">
    <source>
        <dbReference type="SAM" id="MobiDB-lite"/>
    </source>
</evidence>
<keyword evidence="5" id="KW-0747">Spliceosome</keyword>
<dbReference type="GO" id="GO:0003924">
    <property type="term" value="F:GTPase activity"/>
    <property type="evidence" value="ECO:0007669"/>
    <property type="project" value="InterPro"/>
</dbReference>
<keyword evidence="9" id="KW-0539">Nucleus</keyword>
<keyword evidence="15" id="KW-1185">Reference proteome</keyword>
<dbReference type="CDD" id="cd01683">
    <property type="entry name" value="EF2_IV_snRNP"/>
    <property type="match status" value="1"/>
</dbReference>
<evidence type="ECO:0000256" key="7">
    <source>
        <dbReference type="ARBA" id="ARBA00023134"/>
    </source>
</evidence>
<dbReference type="FunFam" id="2.40.30.10:FF:000029">
    <property type="entry name" value="116 kDa U5 small nuclear ribonucleoprotein component"/>
    <property type="match status" value="1"/>
</dbReference>
<dbReference type="InterPro" id="IPR035647">
    <property type="entry name" value="EFG_III/V"/>
</dbReference>
<dbReference type="PROSITE" id="PS51722">
    <property type="entry name" value="G_TR_2"/>
    <property type="match status" value="1"/>
</dbReference>
<feature type="domain" description="Tr-type G" evidence="13">
    <location>
        <begin position="136"/>
        <end position="356"/>
    </location>
</feature>
<dbReference type="GeneID" id="7199963"/>
<dbReference type="PANTHER" id="PTHR42908">
    <property type="entry name" value="TRANSLATION ELONGATION FACTOR-RELATED"/>
    <property type="match status" value="1"/>
</dbReference>
<dbReference type="Pfam" id="PF14492">
    <property type="entry name" value="EFG_III"/>
    <property type="match status" value="1"/>
</dbReference>
<dbReference type="FunFam" id="3.30.230.10:FF:000009">
    <property type="entry name" value="116 kDa U5 small nuclear ribonucleoprotein component"/>
    <property type="match status" value="1"/>
</dbReference>
<dbReference type="KEGG" id="pti:PHATRDRAFT_45319"/>
<evidence type="ECO:0000256" key="5">
    <source>
        <dbReference type="ARBA" id="ARBA00022728"/>
    </source>
</evidence>
<keyword evidence="6" id="KW-0547">Nucleotide-binding</keyword>
<dbReference type="PaxDb" id="2850-Phatr45319"/>
<dbReference type="CDD" id="cd04090">
    <property type="entry name" value="EF2_II_snRNP"/>
    <property type="match status" value="1"/>
</dbReference>
<proteinExistence type="predicted"/>
<dbReference type="InterPro" id="IPR035655">
    <property type="entry name" value="U5-116kDa_C"/>
</dbReference>
<protein>
    <recommendedName>
        <fullName evidence="3">116 kDa U5 small nuclear ribonucleoprotein component</fullName>
    </recommendedName>
    <alternativeName>
        <fullName evidence="10">U5 snRNP-specific protein, 116 kDa</fullName>
    </alternativeName>
</protein>
<dbReference type="Pfam" id="PF00679">
    <property type="entry name" value="EFG_C"/>
    <property type="match status" value="1"/>
</dbReference>
<dbReference type="Gene3D" id="3.30.70.240">
    <property type="match status" value="1"/>
</dbReference>
<dbReference type="Proteomes" id="UP000000759">
    <property type="component" value="Chromosome 6"/>
</dbReference>
<name>B7FX99_PHATC</name>
<keyword evidence="4" id="KW-0507">mRNA processing</keyword>
<dbReference type="eggNOG" id="KOG0468">
    <property type="taxonomic scope" value="Eukaryota"/>
</dbReference>
<dbReference type="InterPro" id="IPR041095">
    <property type="entry name" value="EFG_II"/>
</dbReference>
<comment type="subcellular location">
    <subcellularLocation>
        <location evidence="1">Nucleus</location>
    </subcellularLocation>
    <subcellularLocation>
        <location evidence="2">Plastid</location>
        <location evidence="2">Chloroplast</location>
    </subcellularLocation>
</comment>
<dbReference type="InterPro" id="IPR031950">
    <property type="entry name" value="EFTUD2_N"/>
</dbReference>
<dbReference type="PRINTS" id="PR00315">
    <property type="entry name" value="ELONGATNFCT"/>
</dbReference>
<evidence type="ECO:0000313" key="15">
    <source>
        <dbReference type="Proteomes" id="UP000000759"/>
    </source>
</evidence>
<dbReference type="FunCoup" id="B7FX99">
    <property type="interactions" value="581"/>
</dbReference>
<feature type="region of interest" description="Disordered" evidence="12">
    <location>
        <begin position="1"/>
        <end position="49"/>
    </location>
</feature>
<evidence type="ECO:0000256" key="10">
    <source>
        <dbReference type="ARBA" id="ARBA00031432"/>
    </source>
</evidence>
<dbReference type="SMART" id="SM00838">
    <property type="entry name" value="EFG_C"/>
    <property type="match status" value="1"/>
</dbReference>
<evidence type="ECO:0000256" key="3">
    <source>
        <dbReference type="ARBA" id="ARBA00018774"/>
    </source>
</evidence>
<evidence type="ECO:0000256" key="2">
    <source>
        <dbReference type="ARBA" id="ARBA00004229"/>
    </source>
</evidence>
<evidence type="ECO:0000313" key="14">
    <source>
        <dbReference type="EMBL" id="EEC49125.1"/>
    </source>
</evidence>
<evidence type="ECO:0000256" key="4">
    <source>
        <dbReference type="ARBA" id="ARBA00022664"/>
    </source>
</evidence>
<dbReference type="InterPro" id="IPR020568">
    <property type="entry name" value="Ribosomal_Su5_D2-typ_SF"/>
</dbReference>
<dbReference type="SUPFAM" id="SSF52540">
    <property type="entry name" value="P-loop containing nucleoside triphosphate hydrolases"/>
    <property type="match status" value="1"/>
</dbReference>
<reference evidence="15" key="2">
    <citation type="submission" date="2008-08" db="EMBL/GenBank/DDBJ databases">
        <authorList>
            <consortium name="Diatom Consortium"/>
            <person name="Grigoriev I."/>
            <person name="Grimwood J."/>
            <person name="Kuo A."/>
            <person name="Otillar R.P."/>
            <person name="Salamov A."/>
            <person name="Detter J.C."/>
            <person name="Lindquist E."/>
            <person name="Shapiro H."/>
            <person name="Lucas S."/>
            <person name="Glavina del Rio T."/>
            <person name="Pitluck S."/>
            <person name="Rokhsar D."/>
            <person name="Bowler C."/>
        </authorList>
    </citation>
    <scope>GENOME REANNOTATION</scope>
    <source>
        <strain evidence="15">CCAP 1055/1</strain>
    </source>
</reference>
<dbReference type="Gene3D" id="3.30.70.870">
    <property type="entry name" value="Elongation Factor G (Translational Gtpase), domain 3"/>
    <property type="match status" value="1"/>
</dbReference>
<dbReference type="SUPFAM" id="SSF50447">
    <property type="entry name" value="Translation proteins"/>
    <property type="match status" value="1"/>
</dbReference>
<dbReference type="GO" id="GO:0000398">
    <property type="term" value="P:mRNA splicing, via spliceosome"/>
    <property type="evidence" value="ECO:0007669"/>
    <property type="project" value="TreeGrafter"/>
</dbReference>
<dbReference type="GO" id="GO:0071007">
    <property type="term" value="C:U2-type catalytic step 2 spliceosome"/>
    <property type="evidence" value="ECO:0007669"/>
    <property type="project" value="TreeGrafter"/>
</dbReference>
<dbReference type="InterPro" id="IPR027417">
    <property type="entry name" value="P-loop_NTPase"/>
</dbReference>
<dbReference type="Gene3D" id="3.40.50.300">
    <property type="entry name" value="P-loop containing nucleotide triphosphate hydrolases"/>
    <property type="match status" value="1"/>
</dbReference>
<dbReference type="InterPro" id="IPR000640">
    <property type="entry name" value="EFG_V-like"/>
</dbReference>
<dbReference type="Pfam" id="PF03764">
    <property type="entry name" value="EFG_IV"/>
    <property type="match status" value="1"/>
</dbReference>
<gene>
    <name evidence="14" type="ORF">PHATRDRAFT_45319</name>
</gene>
<accession>B7FX99</accession>
<dbReference type="Pfam" id="PF16004">
    <property type="entry name" value="EFTUD2"/>
    <property type="match status" value="1"/>
</dbReference>
<dbReference type="RefSeq" id="XP_002179302.1">
    <property type="nucleotide sequence ID" value="XM_002179266.1"/>
</dbReference>
<dbReference type="AlphaFoldDB" id="B7FX99"/>
<dbReference type="InterPro" id="IPR005517">
    <property type="entry name" value="Transl_elong_EFG/EF2_IV"/>
</dbReference>
<dbReference type="FunFam" id="3.40.50.300:FF:000646">
    <property type="entry name" value="U5 small nuclear ribonucleoprotein component"/>
    <property type="match status" value="1"/>
</dbReference>
<evidence type="ECO:0000256" key="9">
    <source>
        <dbReference type="ARBA" id="ARBA00023242"/>
    </source>
</evidence>
<dbReference type="InterPro" id="IPR014721">
    <property type="entry name" value="Ribsml_uS5_D2-typ_fold_subgr"/>
</dbReference>
<dbReference type="EMBL" id="CM000609">
    <property type="protein sequence ID" value="EEC49125.1"/>
    <property type="molecule type" value="Genomic_DNA"/>
</dbReference>
<dbReference type="Gene3D" id="3.30.230.10">
    <property type="match status" value="1"/>
</dbReference>
<evidence type="ECO:0000256" key="8">
    <source>
        <dbReference type="ARBA" id="ARBA00023187"/>
    </source>
</evidence>
<evidence type="ECO:0000256" key="6">
    <source>
        <dbReference type="ARBA" id="ARBA00022741"/>
    </source>
</evidence>
<dbReference type="GO" id="GO:0046540">
    <property type="term" value="C:U4/U6 x U5 tri-snRNP complex"/>
    <property type="evidence" value="ECO:0007669"/>
    <property type="project" value="TreeGrafter"/>
</dbReference>
<dbReference type="GO" id="GO:0009507">
    <property type="term" value="C:chloroplast"/>
    <property type="evidence" value="ECO:0007669"/>
    <property type="project" value="UniProtKB-SubCell"/>
</dbReference>
<dbReference type="SMART" id="SM00889">
    <property type="entry name" value="EFG_IV"/>
    <property type="match status" value="1"/>
</dbReference>
<evidence type="ECO:0000256" key="1">
    <source>
        <dbReference type="ARBA" id="ARBA00004123"/>
    </source>
</evidence>
<organism evidence="14 15">
    <name type="scientific">Phaeodactylum tricornutum (strain CCAP 1055/1)</name>
    <dbReference type="NCBI Taxonomy" id="556484"/>
    <lineage>
        <taxon>Eukaryota</taxon>
        <taxon>Sar</taxon>
        <taxon>Stramenopiles</taxon>
        <taxon>Ochrophyta</taxon>
        <taxon>Bacillariophyta</taxon>
        <taxon>Bacillariophyceae</taxon>
        <taxon>Bacillariophycidae</taxon>
        <taxon>Naviculales</taxon>
        <taxon>Phaeodactylaceae</taxon>
        <taxon>Phaeodactylum</taxon>
    </lineage>
</organism>
<dbReference type="STRING" id="556484.B7FX99"/>
<dbReference type="SUPFAM" id="SSF54211">
    <property type="entry name" value="Ribosomal protein S5 domain 2-like"/>
    <property type="match status" value="1"/>
</dbReference>
<dbReference type="InParanoid" id="B7FX99"/>
<dbReference type="SUPFAM" id="SSF54980">
    <property type="entry name" value="EF-G C-terminal domain-like"/>
    <property type="match status" value="2"/>
</dbReference>
<dbReference type="GO" id="GO:0030623">
    <property type="term" value="F:U5 snRNA binding"/>
    <property type="evidence" value="ECO:0007669"/>
    <property type="project" value="TreeGrafter"/>
</dbReference>
<evidence type="ECO:0000256" key="11">
    <source>
        <dbReference type="ARBA" id="ARBA00045974"/>
    </source>
</evidence>
<dbReference type="GO" id="GO:0005829">
    <property type="term" value="C:cytosol"/>
    <property type="evidence" value="ECO:0007669"/>
    <property type="project" value="TreeGrafter"/>
</dbReference>
<dbReference type="Gene3D" id="3.90.1430.10">
    <property type="entry name" value="Yeast translation eEF2 (G' domain)"/>
    <property type="match status" value="1"/>
</dbReference>
<evidence type="ECO:0000259" key="13">
    <source>
        <dbReference type="PROSITE" id="PS51722"/>
    </source>
</evidence>
<reference evidence="14 15" key="1">
    <citation type="journal article" date="2008" name="Nature">
        <title>The Phaeodactylum genome reveals the evolutionary history of diatom genomes.</title>
        <authorList>
            <person name="Bowler C."/>
            <person name="Allen A.E."/>
            <person name="Badger J.H."/>
            <person name="Grimwood J."/>
            <person name="Jabbari K."/>
            <person name="Kuo A."/>
            <person name="Maheswari U."/>
            <person name="Martens C."/>
            <person name="Maumus F."/>
            <person name="Otillar R.P."/>
            <person name="Rayko E."/>
            <person name="Salamov A."/>
            <person name="Vandepoele K."/>
            <person name="Beszteri B."/>
            <person name="Gruber A."/>
            <person name="Heijde M."/>
            <person name="Katinka M."/>
            <person name="Mock T."/>
            <person name="Valentin K."/>
            <person name="Verret F."/>
            <person name="Berges J.A."/>
            <person name="Brownlee C."/>
            <person name="Cadoret J.P."/>
            <person name="Chiovitti A."/>
            <person name="Choi C.J."/>
            <person name="Coesel S."/>
            <person name="De Martino A."/>
            <person name="Detter J.C."/>
            <person name="Durkin C."/>
            <person name="Falciatore A."/>
            <person name="Fournet J."/>
            <person name="Haruta M."/>
            <person name="Huysman M.J."/>
            <person name="Jenkins B.D."/>
            <person name="Jiroutova K."/>
            <person name="Jorgensen R.E."/>
            <person name="Joubert Y."/>
            <person name="Kaplan A."/>
            <person name="Kroger N."/>
            <person name="Kroth P.G."/>
            <person name="La Roche J."/>
            <person name="Lindquist E."/>
            <person name="Lommer M."/>
            <person name="Martin-Jezequel V."/>
            <person name="Lopez P.J."/>
            <person name="Lucas S."/>
            <person name="Mangogna M."/>
            <person name="McGinnis K."/>
            <person name="Medlin L.K."/>
            <person name="Montsant A."/>
            <person name="Oudot-Le Secq M.P."/>
            <person name="Napoli C."/>
            <person name="Obornik M."/>
            <person name="Parker M.S."/>
            <person name="Petit J.L."/>
            <person name="Porcel B.M."/>
            <person name="Poulsen N."/>
            <person name="Robison M."/>
            <person name="Rychlewski L."/>
            <person name="Rynearson T.A."/>
            <person name="Schmutz J."/>
            <person name="Shapiro H."/>
            <person name="Siaut M."/>
            <person name="Stanley M."/>
            <person name="Sussman M.R."/>
            <person name="Taylor A.R."/>
            <person name="Vardi A."/>
            <person name="von Dassow P."/>
            <person name="Vyverman W."/>
            <person name="Willis A."/>
            <person name="Wyrwicz L.S."/>
            <person name="Rokhsar D.S."/>
            <person name="Weissenbach J."/>
            <person name="Armbrust E.V."/>
            <person name="Green B.R."/>
            <person name="Van de Peer Y."/>
            <person name="Grigoriev I.V."/>
        </authorList>
    </citation>
    <scope>NUCLEOTIDE SEQUENCE [LARGE SCALE GENOMIC DNA]</scope>
    <source>
        <strain evidence="14 15">CCAP 1055/1</strain>
    </source>
</reference>
<dbReference type="Pfam" id="PF00009">
    <property type="entry name" value="GTP_EFTU"/>
    <property type="match status" value="1"/>
</dbReference>
<sequence>MSDNEEELYDEFGNYIGPDLDSSDDDDENALVPPGTVAPDDASDVSGDDQDENALVMRDDENVMTTTAATTADPMHAIVLHEDKEHYASAEQVYGDDVRVAVLDEDAMELETPIVEPVLTKSHHADSDDRDKQNTISACNLAIVGHFHHGKTSLVDLLLESTYRVKKNHKNAVVDESRQANTQAGPRYLDTLLAEQARQMSLVSTPLTTLLPDTRGKTFAISMLDCPGHVQFHDESVAALKASDGAVVVVDVVEGIMMHTEMVVRQAISEGLSLTLVLSKMDRLIVELKLPPRDAYYKLLHIVDSLNELVGMVSRGRYPKISPERGNVAFCSAQHGYLFTLPSFAQVYMEHFDRLGDNIAVDGFAQRLWGDAYLDPETRTFHRSSRDCLTPNVERTFCVYVLEPLYKIYSACLGEREPDVNALLRGVGVLLHKDELRANSTVLLKAALSRFLQTANHGFVDMLTQHVPCPAVAAAGKIARCYTGPLLDDDADTADSKQRLVQAMRNCDPHGPLIIHVVKLYASRDGQSFQALGRVYSGTVRPATPVKVLGEAYVPNVDDEDVGTATVENVAIPRGRFHTSISLVKAGNWVLLEGVDATIAKTATIVGLECPENVHIFAPLKFPHTGGESVMKLAIEPLNPAELPKMVEGLRRVSKAYPMVQTKVEESGEHVLLGTGELYLDCVMYDLRQVYSDIEVKVADPIVSFRETVIETSSIKCFAETTNKRNKLTFLAEPLDDGLAENLEAGKVKTQWDQKKLGRFFQVNYNWDLLSSRSVWAFGDSPTHGTNILMDDTLPSEVDTSLLKTCKSSIVQGFQWATREGPLCEEPVRGTKIKILDCVLADKAIHRGGGQVIPTARKTVHSSLLTATPRLMEPVYRLQIQCPGAIVDAIQPLLTRRRGHMVQDRPVSGSTHCIVKAYIPVLDSFGFETDLRTFTQGQAMVFSVFDHWSVVPGDPLDRSIILHPLEPSPAQHLARELLIKTRRRKGLSEDVPVSKFFDESMKAQLEQVNAVLQ</sequence>
<keyword evidence="7" id="KW-0342">GTP-binding</keyword>
<keyword evidence="8" id="KW-0508">mRNA splicing</keyword>
<feature type="compositionally biased region" description="Acidic residues" evidence="12">
    <location>
        <begin position="1"/>
        <end position="10"/>
    </location>
</feature>
<dbReference type="InterPro" id="IPR000795">
    <property type="entry name" value="T_Tr_GTP-bd_dom"/>
</dbReference>
<dbReference type="OrthoDB" id="364892at2759"/>
<dbReference type="InterPro" id="IPR009000">
    <property type="entry name" value="Transl_B-barrel_sf"/>
</dbReference>
<dbReference type="FunFam" id="3.30.70.240:FF:000004">
    <property type="entry name" value="116 kDa U5 small nuclear ribonucleoprotein"/>
    <property type="match status" value="1"/>
</dbReference>
<dbReference type="PANTHER" id="PTHR42908:SF6">
    <property type="entry name" value="116 KDA U5 SMALL NUCLEAR RIBONUCLEOPROTEIN COMPONENT"/>
    <property type="match status" value="1"/>
</dbReference>
<dbReference type="Gene3D" id="2.40.30.10">
    <property type="entry name" value="Translation factors"/>
    <property type="match status" value="1"/>
</dbReference>
<dbReference type="GO" id="GO:0005525">
    <property type="term" value="F:GTP binding"/>
    <property type="evidence" value="ECO:0007669"/>
    <property type="project" value="UniProtKB-KW"/>
</dbReference>
<dbReference type="CDD" id="cd04098">
    <property type="entry name" value="eEF2_C_snRNP"/>
    <property type="match status" value="1"/>
</dbReference>
<comment type="function">
    <text evidence="11">Required for pre-mRNA splicing as component of the spliceosome, including pre-catalytic, catalytic and post-catalytic spliceosomal complexes. Component of the U5 snRNP and the U4/U6-U5 tri-snRNP complex, a building block of the spliceosome. As a component of the minor spliceosome, involved in the splicing of U12-type introns in pre-mRNAs.</text>
</comment>